<proteinExistence type="predicted"/>
<reference evidence="2" key="1">
    <citation type="submission" date="2022-11" db="UniProtKB">
        <authorList>
            <consortium name="WormBaseParasite"/>
        </authorList>
    </citation>
    <scope>IDENTIFICATION</scope>
</reference>
<protein>
    <submittedName>
        <fullName evidence="2">Uncharacterized protein</fullName>
    </submittedName>
</protein>
<accession>A0A914R971</accession>
<dbReference type="WBParaSite" id="PEQ_0000281801-mRNA-1">
    <property type="protein sequence ID" value="PEQ_0000281801-mRNA-1"/>
    <property type="gene ID" value="PEQ_0000281801"/>
</dbReference>
<organism evidence="1 2">
    <name type="scientific">Parascaris equorum</name>
    <name type="common">Equine roundworm</name>
    <dbReference type="NCBI Taxonomy" id="6256"/>
    <lineage>
        <taxon>Eukaryota</taxon>
        <taxon>Metazoa</taxon>
        <taxon>Ecdysozoa</taxon>
        <taxon>Nematoda</taxon>
        <taxon>Chromadorea</taxon>
        <taxon>Rhabditida</taxon>
        <taxon>Spirurina</taxon>
        <taxon>Ascaridomorpha</taxon>
        <taxon>Ascaridoidea</taxon>
        <taxon>Ascarididae</taxon>
        <taxon>Parascaris</taxon>
    </lineage>
</organism>
<keyword evidence="1" id="KW-1185">Reference proteome</keyword>
<evidence type="ECO:0000313" key="1">
    <source>
        <dbReference type="Proteomes" id="UP000887564"/>
    </source>
</evidence>
<dbReference type="Proteomes" id="UP000887564">
    <property type="component" value="Unplaced"/>
</dbReference>
<sequence>MLLVQKITLGTGYEELTSICVGSCICLLANDPSACIDTSGMKPTDKIIPNSTVP</sequence>
<name>A0A914R971_PAREQ</name>
<evidence type="ECO:0000313" key="2">
    <source>
        <dbReference type="WBParaSite" id="PEQ_0000281801-mRNA-1"/>
    </source>
</evidence>
<dbReference type="AlphaFoldDB" id="A0A914R971"/>